<name>A0A9P7FX94_9AGAR</name>
<evidence type="ECO:0000313" key="3">
    <source>
        <dbReference type="Proteomes" id="UP000717328"/>
    </source>
</evidence>
<evidence type="ECO:0000256" key="1">
    <source>
        <dbReference type="SAM" id="MobiDB-lite"/>
    </source>
</evidence>
<reference evidence="2" key="2">
    <citation type="submission" date="2021-10" db="EMBL/GenBank/DDBJ databases">
        <title>Phylogenomics reveals ancestral predisposition of the termite-cultivated fungus Termitomyces towards a domesticated lifestyle.</title>
        <authorList>
            <person name="Auxier B."/>
            <person name="Grum-Grzhimaylo A."/>
            <person name="Cardenas M.E."/>
            <person name="Lodge J.D."/>
            <person name="Laessoe T."/>
            <person name="Pedersen O."/>
            <person name="Smith M.E."/>
            <person name="Kuyper T.W."/>
            <person name="Franco-Molano E.A."/>
            <person name="Baroni T.J."/>
            <person name="Aanen D.K."/>
        </authorList>
    </citation>
    <scope>NUCLEOTIDE SEQUENCE</scope>
    <source>
        <strain evidence="2">D49</strain>
    </source>
</reference>
<reference evidence="2" key="1">
    <citation type="submission" date="2021-02" db="EMBL/GenBank/DDBJ databases">
        <authorList>
            <person name="Nieuwenhuis M."/>
            <person name="Van De Peppel L.J.J."/>
        </authorList>
    </citation>
    <scope>NUCLEOTIDE SEQUENCE</scope>
    <source>
        <strain evidence="2">D49</strain>
    </source>
</reference>
<organism evidence="2 3">
    <name type="scientific">Sphagnurus paluster</name>
    <dbReference type="NCBI Taxonomy" id="117069"/>
    <lineage>
        <taxon>Eukaryota</taxon>
        <taxon>Fungi</taxon>
        <taxon>Dikarya</taxon>
        <taxon>Basidiomycota</taxon>
        <taxon>Agaricomycotina</taxon>
        <taxon>Agaricomycetes</taxon>
        <taxon>Agaricomycetidae</taxon>
        <taxon>Agaricales</taxon>
        <taxon>Tricholomatineae</taxon>
        <taxon>Lyophyllaceae</taxon>
        <taxon>Sphagnurus</taxon>
    </lineage>
</organism>
<dbReference type="EMBL" id="JABCKI010005895">
    <property type="protein sequence ID" value="KAG5636772.1"/>
    <property type="molecule type" value="Genomic_DNA"/>
</dbReference>
<comment type="caution">
    <text evidence="2">The sequence shown here is derived from an EMBL/GenBank/DDBJ whole genome shotgun (WGS) entry which is preliminary data.</text>
</comment>
<protein>
    <submittedName>
        <fullName evidence="2">Uncharacterized protein</fullName>
    </submittedName>
</protein>
<sequence>MSFPVDQKPLPSPTPSTPRSSLEKKPLEIDSKSLESTSDLEDAEPKPFKLYDWLFRRHLIKAVNLDSTATRRSVYDDPTLAEHYWPKADYENLHRFDPKARWTLREEKALVRKIDWKVMLWGAYAI</sequence>
<dbReference type="AlphaFoldDB" id="A0A9P7FX94"/>
<feature type="region of interest" description="Disordered" evidence="1">
    <location>
        <begin position="1"/>
        <end position="42"/>
    </location>
</feature>
<keyword evidence="3" id="KW-1185">Reference proteome</keyword>
<dbReference type="Proteomes" id="UP000717328">
    <property type="component" value="Unassembled WGS sequence"/>
</dbReference>
<accession>A0A9P7FX94</accession>
<dbReference type="OrthoDB" id="1935484at2759"/>
<evidence type="ECO:0000313" key="2">
    <source>
        <dbReference type="EMBL" id="KAG5636772.1"/>
    </source>
</evidence>
<feature type="compositionally biased region" description="Basic and acidic residues" evidence="1">
    <location>
        <begin position="21"/>
        <end position="33"/>
    </location>
</feature>
<proteinExistence type="predicted"/>
<gene>
    <name evidence="2" type="ORF">H0H81_006925</name>
</gene>